<dbReference type="Pfam" id="PF13365">
    <property type="entry name" value="Trypsin_2"/>
    <property type="match status" value="1"/>
</dbReference>
<feature type="domain" description="PDZ" evidence="7">
    <location>
        <begin position="265"/>
        <end position="362"/>
    </location>
</feature>
<keyword evidence="6" id="KW-0732">Signal</keyword>
<dbReference type="STRING" id="760192.Halhy_1233"/>
<dbReference type="FunFam" id="2.40.10.10:FF:000001">
    <property type="entry name" value="Periplasmic serine protease DegS"/>
    <property type="match status" value="1"/>
</dbReference>
<comment type="similarity">
    <text evidence="1">Belongs to the peptidase S1C family.</text>
</comment>
<dbReference type="Gene3D" id="2.40.10.10">
    <property type="entry name" value="Trypsin-like serine proteases"/>
    <property type="match status" value="2"/>
</dbReference>
<gene>
    <name evidence="8" type="ordered locus">Halhy_1233</name>
</gene>
<evidence type="ECO:0000313" key="9">
    <source>
        <dbReference type="Proteomes" id="UP000008461"/>
    </source>
</evidence>
<feature type="region of interest" description="Disordered" evidence="5">
    <location>
        <begin position="35"/>
        <end position="55"/>
    </location>
</feature>
<feature type="chain" id="PRO_5003317109" evidence="6">
    <location>
        <begin position="19"/>
        <end position="375"/>
    </location>
</feature>
<dbReference type="KEGG" id="hhy:Halhy_1233"/>
<dbReference type="Pfam" id="PF13180">
    <property type="entry name" value="PDZ_2"/>
    <property type="match status" value="1"/>
</dbReference>
<protein>
    <submittedName>
        <fullName evidence="8">Peptidase S1 and S6 chymotrypsin/Hap</fullName>
    </submittedName>
</protein>
<dbReference type="SUPFAM" id="SSF50494">
    <property type="entry name" value="Trypsin-like serine proteases"/>
    <property type="match status" value="1"/>
</dbReference>
<name>F4KTZ3_HALH1</name>
<evidence type="ECO:0000256" key="6">
    <source>
        <dbReference type="SAM" id="SignalP"/>
    </source>
</evidence>
<dbReference type="GO" id="GO:0006508">
    <property type="term" value="P:proteolysis"/>
    <property type="evidence" value="ECO:0007669"/>
    <property type="project" value="UniProtKB-KW"/>
</dbReference>
<keyword evidence="2" id="KW-0645">Protease</keyword>
<keyword evidence="9" id="KW-1185">Reference proteome</keyword>
<dbReference type="SMART" id="SM00228">
    <property type="entry name" value="PDZ"/>
    <property type="match status" value="1"/>
</dbReference>
<dbReference type="PANTHER" id="PTHR43343">
    <property type="entry name" value="PEPTIDASE S12"/>
    <property type="match status" value="1"/>
</dbReference>
<reference key="2">
    <citation type="submission" date="2011-04" db="EMBL/GenBank/DDBJ databases">
        <title>Complete sequence of chromosome of Haliscomenobacter hydrossis DSM 1100.</title>
        <authorList>
            <consortium name="US DOE Joint Genome Institute (JGI-PGF)"/>
            <person name="Lucas S."/>
            <person name="Han J."/>
            <person name="Lapidus A."/>
            <person name="Bruce D."/>
            <person name="Goodwin L."/>
            <person name="Pitluck S."/>
            <person name="Peters L."/>
            <person name="Kyrpides N."/>
            <person name="Mavromatis K."/>
            <person name="Ivanova N."/>
            <person name="Ovchinnikova G."/>
            <person name="Pagani I."/>
            <person name="Daligault H."/>
            <person name="Detter J.C."/>
            <person name="Han C."/>
            <person name="Land M."/>
            <person name="Hauser L."/>
            <person name="Markowitz V."/>
            <person name="Cheng J.-F."/>
            <person name="Hugenholtz P."/>
            <person name="Woyke T."/>
            <person name="Wu D."/>
            <person name="Verbarg S."/>
            <person name="Frueling A."/>
            <person name="Brambilla E."/>
            <person name="Klenk H.-P."/>
            <person name="Eisen J.A."/>
        </authorList>
    </citation>
    <scope>NUCLEOTIDE SEQUENCE</scope>
    <source>
        <strain>DSM 1100</strain>
    </source>
</reference>
<dbReference type="PANTHER" id="PTHR43343:SF3">
    <property type="entry name" value="PROTEASE DO-LIKE 8, CHLOROPLASTIC"/>
    <property type="match status" value="1"/>
</dbReference>
<dbReference type="Proteomes" id="UP000008461">
    <property type="component" value="Chromosome"/>
</dbReference>
<dbReference type="InterPro" id="IPR051201">
    <property type="entry name" value="Chloro_Bact_Ser_Proteases"/>
</dbReference>
<dbReference type="InterPro" id="IPR001478">
    <property type="entry name" value="PDZ"/>
</dbReference>
<feature type="signal peptide" evidence="6">
    <location>
        <begin position="1"/>
        <end position="18"/>
    </location>
</feature>
<dbReference type="CDD" id="cd00990">
    <property type="entry name" value="cpPDZ_AtDEGP1-like"/>
    <property type="match status" value="1"/>
</dbReference>
<evidence type="ECO:0000256" key="1">
    <source>
        <dbReference type="ARBA" id="ARBA00010541"/>
    </source>
</evidence>
<dbReference type="HOGENOM" id="CLU_020120_2_0_10"/>
<accession>F4KTZ3</accession>
<sequence>MRILLAALLLVGAFFAGAAWRNKDNNDPATEVVAKDKRGHRSLPTRAASYREGSTPEEEHTIALFERAAPSVCYITTSVVRRDFWSRNVMEIPQGSGSGFVWDRSGHIITNYHVIQGASKAQVTLADRSTWDAELVGSAPEKDLAVLKIKAPTNKMIPIPVGTSEDLRVGQAVYAIGNPFGLDQTLTTGIVSALGREIQTESGFPVRDAIQTDAAINPGNSGGPLLDSSGRLIGVNTAIYSPSGASAGIGFSIPVAVVRWAVPELIKYGKIKRPSLGVELLETSDVKRNELEGPLVMDVTRGGPAASAGLRATRRDEYGRIILGDIIVAMNNKRINTKEELILELENYQAGDEVTLTLLREQREVKVKVRLAETK</sequence>
<dbReference type="PROSITE" id="PS50106">
    <property type="entry name" value="PDZ"/>
    <property type="match status" value="1"/>
</dbReference>
<evidence type="ECO:0000256" key="4">
    <source>
        <dbReference type="ARBA" id="ARBA00022825"/>
    </source>
</evidence>
<dbReference type="InterPro" id="IPR043504">
    <property type="entry name" value="Peptidase_S1_PA_chymotrypsin"/>
</dbReference>
<dbReference type="Gene3D" id="2.30.42.10">
    <property type="match status" value="1"/>
</dbReference>
<evidence type="ECO:0000256" key="3">
    <source>
        <dbReference type="ARBA" id="ARBA00022801"/>
    </source>
</evidence>
<organism evidence="8 9">
    <name type="scientific">Haliscomenobacter hydrossis (strain ATCC 27775 / DSM 1100 / LMG 10767 / O)</name>
    <dbReference type="NCBI Taxonomy" id="760192"/>
    <lineage>
        <taxon>Bacteria</taxon>
        <taxon>Pseudomonadati</taxon>
        <taxon>Bacteroidota</taxon>
        <taxon>Saprospiria</taxon>
        <taxon>Saprospirales</taxon>
        <taxon>Haliscomenobacteraceae</taxon>
        <taxon>Haliscomenobacter</taxon>
    </lineage>
</organism>
<reference evidence="8 9" key="1">
    <citation type="journal article" date="2011" name="Stand. Genomic Sci.">
        <title>Complete genome sequence of Haliscomenobacter hydrossis type strain (O).</title>
        <authorList>
            <consortium name="US DOE Joint Genome Institute (JGI-PGF)"/>
            <person name="Daligault H."/>
            <person name="Lapidus A."/>
            <person name="Zeytun A."/>
            <person name="Nolan M."/>
            <person name="Lucas S."/>
            <person name="Del Rio T.G."/>
            <person name="Tice H."/>
            <person name="Cheng J.F."/>
            <person name="Tapia R."/>
            <person name="Han C."/>
            <person name="Goodwin L."/>
            <person name="Pitluck S."/>
            <person name="Liolios K."/>
            <person name="Pagani I."/>
            <person name="Ivanova N."/>
            <person name="Huntemann M."/>
            <person name="Mavromatis K."/>
            <person name="Mikhailova N."/>
            <person name="Pati A."/>
            <person name="Chen A."/>
            <person name="Palaniappan K."/>
            <person name="Land M."/>
            <person name="Hauser L."/>
            <person name="Brambilla E.M."/>
            <person name="Rohde M."/>
            <person name="Verbarg S."/>
            <person name="Goker M."/>
            <person name="Bristow J."/>
            <person name="Eisen J.A."/>
            <person name="Markowitz V."/>
            <person name="Hugenholtz P."/>
            <person name="Kyrpides N.C."/>
            <person name="Klenk H.P."/>
            <person name="Woyke T."/>
        </authorList>
    </citation>
    <scope>NUCLEOTIDE SEQUENCE [LARGE SCALE GENOMIC DNA]</scope>
    <source>
        <strain evidence="9">ATCC 27775 / DSM 1100 / LMG 10767 / O</strain>
    </source>
</reference>
<dbReference type="eggNOG" id="COG0265">
    <property type="taxonomic scope" value="Bacteria"/>
</dbReference>
<dbReference type="InterPro" id="IPR001940">
    <property type="entry name" value="Peptidase_S1C"/>
</dbReference>
<keyword evidence="3" id="KW-0378">Hydrolase</keyword>
<dbReference type="EMBL" id="CP002691">
    <property type="protein sequence ID" value="AEE49129.1"/>
    <property type="molecule type" value="Genomic_DNA"/>
</dbReference>
<evidence type="ECO:0000313" key="8">
    <source>
        <dbReference type="EMBL" id="AEE49129.1"/>
    </source>
</evidence>
<evidence type="ECO:0000256" key="2">
    <source>
        <dbReference type="ARBA" id="ARBA00022670"/>
    </source>
</evidence>
<dbReference type="AlphaFoldDB" id="F4KTZ3"/>
<dbReference type="InterPro" id="IPR009003">
    <property type="entry name" value="Peptidase_S1_PA"/>
</dbReference>
<proteinExistence type="inferred from homology"/>
<evidence type="ECO:0000259" key="7">
    <source>
        <dbReference type="PROSITE" id="PS50106"/>
    </source>
</evidence>
<dbReference type="InterPro" id="IPR039382">
    <property type="entry name" value="DEGP1/8_PDZ_dom"/>
</dbReference>
<evidence type="ECO:0000256" key="5">
    <source>
        <dbReference type="SAM" id="MobiDB-lite"/>
    </source>
</evidence>
<keyword evidence="4" id="KW-0720">Serine protease</keyword>
<dbReference type="GO" id="GO:0004252">
    <property type="term" value="F:serine-type endopeptidase activity"/>
    <property type="evidence" value="ECO:0007669"/>
    <property type="project" value="InterPro"/>
</dbReference>
<dbReference type="SUPFAM" id="SSF50156">
    <property type="entry name" value="PDZ domain-like"/>
    <property type="match status" value="1"/>
</dbReference>
<dbReference type="PRINTS" id="PR00834">
    <property type="entry name" value="PROTEASES2C"/>
</dbReference>
<dbReference type="InterPro" id="IPR036034">
    <property type="entry name" value="PDZ_sf"/>
</dbReference>